<name>A0A2H1KN88_9MICO</name>
<reference evidence="2" key="1">
    <citation type="submission" date="2017-03" db="EMBL/GenBank/DDBJ databases">
        <authorList>
            <person name="Monnet C."/>
        </authorList>
    </citation>
    <scope>NUCLEOTIDE SEQUENCE [LARGE SCALE GENOMIC DNA]</scope>
    <source>
        <strain evidence="2">ATCC 49514</strain>
    </source>
</reference>
<proteinExistence type="predicted"/>
<organism evidence="1 2">
    <name type="scientific">Brevibacterium iodinum ATCC 49514</name>
    <dbReference type="NCBI Taxonomy" id="1255616"/>
    <lineage>
        <taxon>Bacteria</taxon>
        <taxon>Bacillati</taxon>
        <taxon>Actinomycetota</taxon>
        <taxon>Actinomycetes</taxon>
        <taxon>Micrococcales</taxon>
        <taxon>Brevibacteriaceae</taxon>
        <taxon>Brevibacterium</taxon>
    </lineage>
</organism>
<dbReference type="AlphaFoldDB" id="A0A2H1KN88"/>
<protein>
    <submittedName>
        <fullName evidence="1">Uncharacterized protein</fullName>
    </submittedName>
</protein>
<dbReference type="Proteomes" id="UP000234382">
    <property type="component" value="Unassembled WGS sequence"/>
</dbReference>
<accession>A0A2H1KN88</accession>
<evidence type="ECO:0000313" key="1">
    <source>
        <dbReference type="EMBL" id="SMY01089.1"/>
    </source>
</evidence>
<evidence type="ECO:0000313" key="2">
    <source>
        <dbReference type="Proteomes" id="UP000234382"/>
    </source>
</evidence>
<gene>
    <name evidence="1" type="ORF">BI49514_03194</name>
</gene>
<dbReference type="EMBL" id="FXYX01000045">
    <property type="protein sequence ID" value="SMY01089.1"/>
    <property type="molecule type" value="Genomic_DNA"/>
</dbReference>
<sequence>MRWFLLPTRGPASSRERFLNGRIRIGGKPVEQVRIGIRMGSNVSEQVRSGRRNPLQIRGRGIC</sequence>
<keyword evidence="2" id="KW-1185">Reference proteome</keyword>